<evidence type="ECO:0000313" key="2">
    <source>
        <dbReference type="EMBL" id="EFN69080.1"/>
    </source>
</evidence>
<dbReference type="Proteomes" id="UP000000311">
    <property type="component" value="Unassembled WGS sequence"/>
</dbReference>
<proteinExistence type="predicted"/>
<dbReference type="EMBL" id="GL438386">
    <property type="protein sequence ID" value="EFN69080.1"/>
    <property type="molecule type" value="Genomic_DNA"/>
</dbReference>
<reference evidence="2 3" key="1">
    <citation type="journal article" date="2010" name="Science">
        <title>Genomic comparison of the ants Camponotus floridanus and Harpegnathos saltator.</title>
        <authorList>
            <person name="Bonasio R."/>
            <person name="Zhang G."/>
            <person name="Ye C."/>
            <person name="Mutti N.S."/>
            <person name="Fang X."/>
            <person name="Qin N."/>
            <person name="Donahue G."/>
            <person name="Yang P."/>
            <person name="Li Q."/>
            <person name="Li C."/>
            <person name="Zhang P."/>
            <person name="Huang Z."/>
            <person name="Berger S.L."/>
            <person name="Reinberg D."/>
            <person name="Wang J."/>
            <person name="Liebig J."/>
        </authorList>
    </citation>
    <scope>NUCLEOTIDE SEQUENCE [LARGE SCALE GENOMIC DNA]</scope>
    <source>
        <strain evidence="3">C129</strain>
    </source>
</reference>
<feature type="compositionally biased region" description="Acidic residues" evidence="1">
    <location>
        <begin position="191"/>
        <end position="206"/>
    </location>
</feature>
<dbReference type="InParanoid" id="E2ABY5"/>
<name>E2ABY5_CAMFO</name>
<keyword evidence="3" id="KW-1185">Reference proteome</keyword>
<evidence type="ECO:0000313" key="3">
    <source>
        <dbReference type="Proteomes" id="UP000000311"/>
    </source>
</evidence>
<protein>
    <submittedName>
        <fullName evidence="2">Uncharacterized protein</fullName>
    </submittedName>
</protein>
<dbReference type="STRING" id="104421.E2ABY5"/>
<feature type="region of interest" description="Disordered" evidence="1">
    <location>
        <begin position="184"/>
        <end position="206"/>
    </location>
</feature>
<accession>E2ABY5</accession>
<dbReference type="AlphaFoldDB" id="E2ABY5"/>
<organism evidence="3">
    <name type="scientific">Camponotus floridanus</name>
    <name type="common">Florida carpenter ant</name>
    <dbReference type="NCBI Taxonomy" id="104421"/>
    <lineage>
        <taxon>Eukaryota</taxon>
        <taxon>Metazoa</taxon>
        <taxon>Ecdysozoa</taxon>
        <taxon>Arthropoda</taxon>
        <taxon>Hexapoda</taxon>
        <taxon>Insecta</taxon>
        <taxon>Pterygota</taxon>
        <taxon>Neoptera</taxon>
        <taxon>Endopterygota</taxon>
        <taxon>Hymenoptera</taxon>
        <taxon>Apocrita</taxon>
        <taxon>Aculeata</taxon>
        <taxon>Formicoidea</taxon>
        <taxon>Formicidae</taxon>
        <taxon>Formicinae</taxon>
        <taxon>Camponotus</taxon>
    </lineage>
</organism>
<feature type="compositionally biased region" description="Low complexity" evidence="1">
    <location>
        <begin position="144"/>
        <end position="159"/>
    </location>
</feature>
<evidence type="ECO:0000256" key="1">
    <source>
        <dbReference type="SAM" id="MobiDB-lite"/>
    </source>
</evidence>
<dbReference type="OrthoDB" id="20127at2759"/>
<gene>
    <name evidence="2" type="ORF">EAG_02843</name>
</gene>
<sequence>MGLHQRSGSSWDLIGEVDYRRALSEKRIVVGYCCRRGSSWDFIAEEDYYETSSQKRITYGIERHFRKKQEQPKLDANLMPEIKDLATPGKLLSMIDKLSKIYEEKKRVLCDAEGDSSLQLYDANMANDIVSNIRIMQSEIFASSQPSCSKPSTVSSSNSETAQKSKKRIRFRKDNILSKIGRAFEEGIQSESEEQDDSEMDFLENA</sequence>
<feature type="region of interest" description="Disordered" evidence="1">
    <location>
        <begin position="144"/>
        <end position="169"/>
    </location>
</feature>